<dbReference type="EMBL" id="JAIXNE010000002">
    <property type="protein sequence ID" value="MCA6075443.1"/>
    <property type="molecule type" value="Genomic_DNA"/>
</dbReference>
<evidence type="ECO:0000313" key="6">
    <source>
        <dbReference type="Proteomes" id="UP001139409"/>
    </source>
</evidence>
<evidence type="ECO:0000313" key="5">
    <source>
        <dbReference type="EMBL" id="MCA6077748.1"/>
    </source>
</evidence>
<dbReference type="AlphaFoldDB" id="A0A9X1HRD3"/>
<proteinExistence type="predicted"/>
<dbReference type="PANTHER" id="PTHR42924">
    <property type="entry name" value="EXONUCLEASE"/>
    <property type="match status" value="1"/>
</dbReference>
<gene>
    <name evidence="3" type="ORF">LDX50_11225</name>
    <name evidence="4" type="ORF">LDX50_17195</name>
    <name evidence="5" type="ORF">LDX50_22915</name>
</gene>
<sequence length="362" mass="41051">MKKIATIMLMAGLSVNLLAQENDSNFPDVPGYETLKVDLHMHTVFSDGSVWPDIRVYEAVREGLDLIAMTEHLEYQPHEDDIPHPDRNRSYEIASKIAAKENLIVVPGSEITRSMPPGHSNAIFIQDANKLLKDDVLEVFREANRQGAFTFWNHPMWAYHYKDGVAKLTDLHRTLISEGLLHGIEVVNEHMFSDEALQIALDNNLTILGTSDIHGLVDWEFDIPEGGHRPLTLLFTKDRSESEIKAALKAGRTAVWFNDLLVGKEENILPLLNASLETGKLQYNEQVARVQINNKTGVTFILENLSEYTFHSHSDVIEIHPGENLIDVKTIDFKDQFELRFRVLNAVTAPKTHPEIILKVEY</sequence>
<dbReference type="EMBL" id="JAIXNE010000003">
    <property type="protein sequence ID" value="MCA6076620.1"/>
    <property type="molecule type" value="Genomic_DNA"/>
</dbReference>
<dbReference type="InterPro" id="IPR052018">
    <property type="entry name" value="PHP_domain"/>
</dbReference>
<dbReference type="SUPFAM" id="SSF89550">
    <property type="entry name" value="PHP domain-like"/>
    <property type="match status" value="1"/>
</dbReference>
<feature type="chain" id="PRO_5041114896" description="Polymerase/histidinol phosphatase N-terminal domain-containing protein" evidence="1">
    <location>
        <begin position="20"/>
        <end position="362"/>
    </location>
</feature>
<organism evidence="4 6">
    <name type="scientific">Fulvivirga sedimenti</name>
    <dbReference type="NCBI Taxonomy" id="2879465"/>
    <lineage>
        <taxon>Bacteria</taxon>
        <taxon>Pseudomonadati</taxon>
        <taxon>Bacteroidota</taxon>
        <taxon>Cytophagia</taxon>
        <taxon>Cytophagales</taxon>
        <taxon>Fulvivirgaceae</taxon>
        <taxon>Fulvivirga</taxon>
    </lineage>
</organism>
<feature type="signal peptide" evidence="1">
    <location>
        <begin position="1"/>
        <end position="19"/>
    </location>
</feature>
<dbReference type="Proteomes" id="UP001139409">
    <property type="component" value="Unassembled WGS sequence"/>
</dbReference>
<reference evidence="4" key="1">
    <citation type="submission" date="2021-09" db="EMBL/GenBank/DDBJ databases">
        <title>Fulvivirga sp. isolated from coastal sediment.</title>
        <authorList>
            <person name="Yu H."/>
        </authorList>
    </citation>
    <scope>NUCLEOTIDE SEQUENCE</scope>
    <source>
        <strain evidence="4">1062</strain>
    </source>
</reference>
<dbReference type="Gene3D" id="3.20.20.140">
    <property type="entry name" value="Metal-dependent hydrolases"/>
    <property type="match status" value="1"/>
</dbReference>
<evidence type="ECO:0000259" key="2">
    <source>
        <dbReference type="SMART" id="SM00481"/>
    </source>
</evidence>
<dbReference type="CDD" id="cd12112">
    <property type="entry name" value="PHP_HisPPase_Chlorobi_like"/>
    <property type="match status" value="1"/>
</dbReference>
<dbReference type="RefSeq" id="WP_225698544.1">
    <property type="nucleotide sequence ID" value="NZ_JAIXNE010000002.1"/>
</dbReference>
<dbReference type="Pfam" id="PF16392">
    <property type="entry name" value="DUF5001"/>
    <property type="match status" value="1"/>
</dbReference>
<protein>
    <recommendedName>
        <fullName evidence="2">Polymerase/histidinol phosphatase N-terminal domain-containing protein</fullName>
    </recommendedName>
</protein>
<dbReference type="InterPro" id="IPR003141">
    <property type="entry name" value="Pol/His_phosphatase_N"/>
</dbReference>
<evidence type="ECO:0000256" key="1">
    <source>
        <dbReference type="SAM" id="SignalP"/>
    </source>
</evidence>
<keyword evidence="1" id="KW-0732">Signal</keyword>
<name>A0A9X1HRD3_9BACT</name>
<feature type="domain" description="Polymerase/histidinol phosphatase N-terminal" evidence="2">
    <location>
        <begin position="37"/>
        <end position="115"/>
    </location>
</feature>
<dbReference type="GO" id="GO:0035312">
    <property type="term" value="F:5'-3' DNA exonuclease activity"/>
    <property type="evidence" value="ECO:0007669"/>
    <property type="project" value="TreeGrafter"/>
</dbReference>
<dbReference type="InterPro" id="IPR016195">
    <property type="entry name" value="Pol/histidinol_Pase-like"/>
</dbReference>
<comment type="caution">
    <text evidence="4">The sequence shown here is derived from an EMBL/GenBank/DDBJ whole genome shotgun (WGS) entry which is preliminary data.</text>
</comment>
<accession>A0A9X1HRD3</accession>
<keyword evidence="6" id="KW-1185">Reference proteome</keyword>
<evidence type="ECO:0000313" key="4">
    <source>
        <dbReference type="EMBL" id="MCA6076620.1"/>
    </source>
</evidence>
<dbReference type="PANTHER" id="PTHR42924:SF3">
    <property type="entry name" value="POLYMERASE_HISTIDINOL PHOSPHATASE N-TERMINAL DOMAIN-CONTAINING PROTEIN"/>
    <property type="match status" value="1"/>
</dbReference>
<dbReference type="SMART" id="SM00481">
    <property type="entry name" value="POLIIIAc"/>
    <property type="match status" value="1"/>
</dbReference>
<dbReference type="InterPro" id="IPR032165">
    <property type="entry name" value="DUF5001"/>
</dbReference>
<evidence type="ECO:0000313" key="3">
    <source>
        <dbReference type="EMBL" id="MCA6075443.1"/>
    </source>
</evidence>
<dbReference type="GO" id="GO:0004534">
    <property type="term" value="F:5'-3' RNA exonuclease activity"/>
    <property type="evidence" value="ECO:0007669"/>
    <property type="project" value="TreeGrafter"/>
</dbReference>
<dbReference type="EMBL" id="JAIXNE010000004">
    <property type="protein sequence ID" value="MCA6077748.1"/>
    <property type="molecule type" value="Genomic_DNA"/>
</dbReference>